<reference evidence="1 2" key="1">
    <citation type="submission" date="2013-07" db="EMBL/GenBank/DDBJ databases">
        <title>Comparative Genomic and Metabolomic Analysis of Twelve Strains of Pseudoalteromonas luteoviolacea.</title>
        <authorList>
            <person name="Vynne N.G."/>
            <person name="Mansson M."/>
            <person name="Gram L."/>
        </authorList>
    </citation>
    <scope>NUCLEOTIDE SEQUENCE [LARGE SCALE GENOMIC DNA]</scope>
    <source>
        <strain evidence="1 2">CPMOR-1</strain>
    </source>
</reference>
<organism evidence="1 2">
    <name type="scientific">Pseudoalteromonas luteoviolacea CPMOR-1</name>
    <dbReference type="NCBI Taxonomy" id="1365248"/>
    <lineage>
        <taxon>Bacteria</taxon>
        <taxon>Pseudomonadati</taxon>
        <taxon>Pseudomonadota</taxon>
        <taxon>Gammaproteobacteria</taxon>
        <taxon>Alteromonadales</taxon>
        <taxon>Pseudoalteromonadaceae</taxon>
        <taxon>Pseudoalteromonas</taxon>
    </lineage>
</organism>
<dbReference type="AlphaFoldDB" id="A0A161XYD2"/>
<dbReference type="PATRIC" id="fig|1365248.3.peg.4720"/>
<dbReference type="Proteomes" id="UP000076486">
    <property type="component" value="Unassembled WGS sequence"/>
</dbReference>
<sequence>MSGFYYNGFDIHQMLIYLGEYCETLKIEKAGDSWVVYTNSEEHGEFEFNGSLCRGIMFAFRPFLQRAELERKTNLDKLALIKVR</sequence>
<evidence type="ECO:0000313" key="1">
    <source>
        <dbReference type="EMBL" id="KZN58916.1"/>
    </source>
</evidence>
<evidence type="ECO:0000313" key="2">
    <source>
        <dbReference type="Proteomes" id="UP000076486"/>
    </source>
</evidence>
<comment type="caution">
    <text evidence="1">The sequence shown here is derived from an EMBL/GenBank/DDBJ whole genome shotgun (WGS) entry which is preliminary data.</text>
</comment>
<accession>A0A161XYD2</accession>
<dbReference type="EMBL" id="AUYC01000066">
    <property type="protein sequence ID" value="KZN58916.1"/>
    <property type="molecule type" value="Genomic_DNA"/>
</dbReference>
<gene>
    <name evidence="1" type="ORF">N473_26225</name>
</gene>
<name>A0A161XYD2_9GAMM</name>
<protein>
    <submittedName>
        <fullName evidence="1">Uncharacterized protein</fullName>
    </submittedName>
</protein>
<dbReference type="RefSeq" id="WP_063369837.1">
    <property type="nucleotide sequence ID" value="NZ_AUYC01000066.1"/>
</dbReference>
<proteinExistence type="predicted"/>